<proteinExistence type="predicted"/>
<dbReference type="RefSeq" id="WP_095316058.1">
    <property type="nucleotide sequence ID" value="NZ_NPCC01000002.1"/>
</dbReference>
<evidence type="ECO:0000313" key="2">
    <source>
        <dbReference type="Proteomes" id="UP000216207"/>
    </source>
</evidence>
<accession>A0A268P5C3</accession>
<dbReference type="AlphaFoldDB" id="A0A268P5C3"/>
<evidence type="ECO:0000313" key="1">
    <source>
        <dbReference type="EMBL" id="PAE90947.1"/>
    </source>
</evidence>
<organism evidence="1 2">
    <name type="scientific">Shouchella clausii</name>
    <name type="common">Alkalihalobacillus clausii</name>
    <dbReference type="NCBI Taxonomy" id="79880"/>
    <lineage>
        <taxon>Bacteria</taxon>
        <taxon>Bacillati</taxon>
        <taxon>Bacillota</taxon>
        <taxon>Bacilli</taxon>
        <taxon>Bacillales</taxon>
        <taxon>Bacillaceae</taxon>
        <taxon>Shouchella</taxon>
    </lineage>
</organism>
<name>A0A268P5C3_SHOCL</name>
<sequence length="62" mass="6924">MSKVEQLKKLTNGWSNGATMMAINEELHLAATVEEKVELLQFKSEILEFAACGKINSVWVDV</sequence>
<dbReference type="EMBL" id="NPCC01000002">
    <property type="protein sequence ID" value="PAE90947.1"/>
    <property type="molecule type" value="Genomic_DNA"/>
</dbReference>
<reference evidence="1 2" key="1">
    <citation type="submission" date="2017-07" db="EMBL/GenBank/DDBJ databases">
        <title>Isolation and whole genome analysis of endospore-forming bacteria from heroin.</title>
        <authorList>
            <person name="Kalinowski J."/>
            <person name="Ahrens B."/>
            <person name="Al-Dilaimi A."/>
            <person name="Winkler A."/>
            <person name="Wibberg D."/>
            <person name="Schleenbecker U."/>
            <person name="Ruckert C."/>
            <person name="Wolfel R."/>
            <person name="Grass G."/>
        </authorList>
    </citation>
    <scope>NUCLEOTIDE SEQUENCE [LARGE SCALE GENOMIC DNA]</scope>
    <source>
        <strain evidence="1 2">7539</strain>
    </source>
</reference>
<comment type="caution">
    <text evidence="1">The sequence shown here is derived from an EMBL/GenBank/DDBJ whole genome shotgun (WGS) entry which is preliminary data.</text>
</comment>
<gene>
    <name evidence="1" type="ORF">CHH72_00570</name>
</gene>
<protein>
    <submittedName>
        <fullName evidence="1">Uncharacterized protein</fullName>
    </submittedName>
</protein>
<dbReference type="Proteomes" id="UP000216207">
    <property type="component" value="Unassembled WGS sequence"/>
</dbReference>